<dbReference type="EnsemblBacteria" id="ABL78121">
    <property type="protein sequence ID" value="ABL78121"/>
    <property type="gene ID" value="Tpen_0719"/>
</dbReference>
<feature type="domain" description="HTH hxlR-type" evidence="4">
    <location>
        <begin position="46"/>
        <end position="144"/>
    </location>
</feature>
<dbReference type="PROSITE" id="PS51118">
    <property type="entry name" value="HTH_HXLR"/>
    <property type="match status" value="1"/>
</dbReference>
<dbReference type="eggNOG" id="arCOG01057">
    <property type="taxonomic scope" value="Archaea"/>
</dbReference>
<evidence type="ECO:0000256" key="3">
    <source>
        <dbReference type="ARBA" id="ARBA00023163"/>
    </source>
</evidence>
<evidence type="ECO:0000256" key="2">
    <source>
        <dbReference type="ARBA" id="ARBA00023125"/>
    </source>
</evidence>
<protein>
    <submittedName>
        <fullName evidence="5">Transcriptional regulator, HxlR family</fullName>
    </submittedName>
</protein>
<accession>A1RY41</accession>
<evidence type="ECO:0000313" key="5">
    <source>
        <dbReference type="EMBL" id="ABL78121.1"/>
    </source>
</evidence>
<dbReference type="Gene3D" id="1.10.10.10">
    <property type="entry name" value="Winged helix-like DNA-binding domain superfamily/Winged helix DNA-binding domain"/>
    <property type="match status" value="1"/>
</dbReference>
<organism evidence="5 6">
    <name type="scientific">Thermofilum pendens (strain DSM 2475 / Hrk 5)</name>
    <dbReference type="NCBI Taxonomy" id="368408"/>
    <lineage>
        <taxon>Archaea</taxon>
        <taxon>Thermoproteota</taxon>
        <taxon>Thermoprotei</taxon>
        <taxon>Thermofilales</taxon>
        <taxon>Thermofilaceae</taxon>
        <taxon>Thermofilum</taxon>
    </lineage>
</organism>
<name>A1RY41_THEPD</name>
<dbReference type="Proteomes" id="UP000000641">
    <property type="component" value="Chromosome"/>
</dbReference>
<keyword evidence="2" id="KW-0238">DNA-binding</keyword>
<reference evidence="6" key="1">
    <citation type="journal article" date="2008" name="J. Bacteriol.">
        <title>Genome sequence of Thermofilum pendens reveals an exceptional loss of biosynthetic pathways without genome reduction.</title>
        <authorList>
            <person name="Anderson I."/>
            <person name="Rodriguez J."/>
            <person name="Susanti D."/>
            <person name="Porat I."/>
            <person name="Reich C."/>
            <person name="Ulrich L.E."/>
            <person name="Elkins J.G."/>
            <person name="Mavromatis K."/>
            <person name="Lykidis A."/>
            <person name="Kim E."/>
            <person name="Thompson L.S."/>
            <person name="Nolan M."/>
            <person name="Land M."/>
            <person name="Copeland A."/>
            <person name="Lapidus A."/>
            <person name="Lucas S."/>
            <person name="Detter C."/>
            <person name="Zhulin I.B."/>
            <person name="Olsen G.J."/>
            <person name="Whitman W."/>
            <person name="Mukhopadhyay B."/>
            <person name="Bristow J."/>
            <person name="Kyrpides N."/>
        </authorList>
    </citation>
    <scope>NUCLEOTIDE SEQUENCE [LARGE SCALE GENOMIC DNA]</scope>
    <source>
        <strain evidence="6">DSM 2475 / Hrk 5</strain>
    </source>
</reference>
<sequence length="146" mass="16334">MLMGESGLWEEVEKKVSRVIEGVEATLREFVERENLSVADAKRILEELAPSFSLLAKKGVLEVLYTLLLLGPLSFTRILESTGLNRRTLSTRLKQLQSEGLVVKVREEGVEGSSRYALTEAGKATALLAIPLIYYISKQKRRGDLR</sequence>
<dbReference type="PANTHER" id="PTHR33204:SF18">
    <property type="entry name" value="TRANSCRIPTIONAL REGULATORY PROTEIN"/>
    <property type="match status" value="1"/>
</dbReference>
<evidence type="ECO:0000313" key="6">
    <source>
        <dbReference type="Proteomes" id="UP000000641"/>
    </source>
</evidence>
<dbReference type="GO" id="GO:0003677">
    <property type="term" value="F:DNA binding"/>
    <property type="evidence" value="ECO:0007669"/>
    <property type="project" value="UniProtKB-KW"/>
</dbReference>
<gene>
    <name evidence="5" type="ordered locus">Tpen_0719</name>
</gene>
<dbReference type="EMBL" id="CP000505">
    <property type="protein sequence ID" value="ABL78121.1"/>
    <property type="molecule type" value="Genomic_DNA"/>
</dbReference>
<dbReference type="InterPro" id="IPR036390">
    <property type="entry name" value="WH_DNA-bd_sf"/>
</dbReference>
<dbReference type="Pfam" id="PF01638">
    <property type="entry name" value="HxlR"/>
    <property type="match status" value="1"/>
</dbReference>
<keyword evidence="6" id="KW-1185">Reference proteome</keyword>
<dbReference type="InterPro" id="IPR036388">
    <property type="entry name" value="WH-like_DNA-bd_sf"/>
</dbReference>
<dbReference type="SUPFAM" id="SSF46785">
    <property type="entry name" value="Winged helix' DNA-binding domain"/>
    <property type="match status" value="1"/>
</dbReference>
<dbReference type="KEGG" id="tpe:Tpen_0719"/>
<evidence type="ECO:0000259" key="4">
    <source>
        <dbReference type="PROSITE" id="PS51118"/>
    </source>
</evidence>
<proteinExistence type="predicted"/>
<dbReference type="HOGENOM" id="CLU_1736507_0_0_2"/>
<dbReference type="InterPro" id="IPR002577">
    <property type="entry name" value="HTH_HxlR"/>
</dbReference>
<evidence type="ECO:0000256" key="1">
    <source>
        <dbReference type="ARBA" id="ARBA00023015"/>
    </source>
</evidence>
<dbReference type="PANTHER" id="PTHR33204">
    <property type="entry name" value="TRANSCRIPTIONAL REGULATOR, MARR FAMILY"/>
    <property type="match status" value="1"/>
</dbReference>
<keyword evidence="3" id="KW-0804">Transcription</keyword>
<keyword evidence="1" id="KW-0805">Transcription regulation</keyword>
<dbReference type="AlphaFoldDB" id="A1RY41"/>